<keyword evidence="3" id="KW-1185">Reference proteome</keyword>
<evidence type="ECO:0000313" key="2">
    <source>
        <dbReference type="EMBL" id="BES95411.1"/>
    </source>
</evidence>
<evidence type="ECO:0000256" key="1">
    <source>
        <dbReference type="SAM" id="SignalP"/>
    </source>
</evidence>
<sequence>MASAKFFLAAFLALVVVAQVFAFPGEGEGPIGQRQKKDVLLGYGGYGYSSYYPSYYGRSIGYTYPYYY</sequence>
<proteinExistence type="predicted"/>
<reference evidence="2 3" key="1">
    <citation type="submission" date="2023-09" db="EMBL/GenBank/DDBJ databases">
        <title>Nesidiocoris tenuis whole genome shotgun sequence.</title>
        <authorList>
            <person name="Shibata T."/>
            <person name="Shimoda M."/>
            <person name="Kobayashi T."/>
            <person name="Uehara T."/>
        </authorList>
    </citation>
    <scope>NUCLEOTIDE SEQUENCE [LARGE SCALE GENOMIC DNA]</scope>
    <source>
        <strain evidence="2 3">Japan</strain>
    </source>
</reference>
<organism evidence="2 3">
    <name type="scientific">Nesidiocoris tenuis</name>
    <dbReference type="NCBI Taxonomy" id="355587"/>
    <lineage>
        <taxon>Eukaryota</taxon>
        <taxon>Metazoa</taxon>
        <taxon>Ecdysozoa</taxon>
        <taxon>Arthropoda</taxon>
        <taxon>Hexapoda</taxon>
        <taxon>Insecta</taxon>
        <taxon>Pterygota</taxon>
        <taxon>Neoptera</taxon>
        <taxon>Paraneoptera</taxon>
        <taxon>Hemiptera</taxon>
        <taxon>Heteroptera</taxon>
        <taxon>Panheteroptera</taxon>
        <taxon>Cimicomorpha</taxon>
        <taxon>Miridae</taxon>
        <taxon>Dicyphina</taxon>
        <taxon>Nesidiocoris</taxon>
    </lineage>
</organism>
<evidence type="ECO:0000313" key="3">
    <source>
        <dbReference type="Proteomes" id="UP001307889"/>
    </source>
</evidence>
<feature type="signal peptide" evidence="1">
    <location>
        <begin position="1"/>
        <end position="22"/>
    </location>
</feature>
<name>A0ABN7AT91_9HEMI</name>
<keyword evidence="1" id="KW-0732">Signal</keyword>
<dbReference type="EMBL" id="AP028914">
    <property type="protein sequence ID" value="BES95411.1"/>
    <property type="molecule type" value="Genomic_DNA"/>
</dbReference>
<dbReference type="Proteomes" id="UP001307889">
    <property type="component" value="Chromosome 6"/>
</dbReference>
<protein>
    <submittedName>
        <fullName evidence="2">Uncharacterized protein</fullName>
    </submittedName>
</protein>
<accession>A0ABN7AT91</accession>
<feature type="chain" id="PRO_5046141679" evidence="1">
    <location>
        <begin position="23"/>
        <end position="68"/>
    </location>
</feature>
<gene>
    <name evidence="2" type="ORF">NTJ_08221</name>
</gene>